<evidence type="ECO:0000256" key="4">
    <source>
        <dbReference type="ARBA" id="ARBA00022989"/>
    </source>
</evidence>
<dbReference type="eggNOG" id="KOG3656">
    <property type="taxonomic scope" value="Eukaryota"/>
</dbReference>
<dbReference type="GeneID" id="6753343"/>
<dbReference type="PRINTS" id="PR00237">
    <property type="entry name" value="GPCRRHODOPSN"/>
</dbReference>
<dbReference type="Proteomes" id="UP000009022">
    <property type="component" value="Unassembled WGS sequence"/>
</dbReference>
<dbReference type="InterPro" id="IPR017452">
    <property type="entry name" value="GPCR_Rhodpsn_7TM"/>
</dbReference>
<comment type="subcellular location">
    <subcellularLocation>
        <location evidence="1">Cell membrane</location>
        <topology evidence="1">Multi-pass membrane protein</topology>
    </subcellularLocation>
</comment>
<dbReference type="RefSeq" id="XP_002112130.1">
    <property type="nucleotide sequence ID" value="XM_002112094.1"/>
</dbReference>
<evidence type="ECO:0000256" key="3">
    <source>
        <dbReference type="ARBA" id="ARBA00022692"/>
    </source>
</evidence>
<dbReference type="EMBL" id="DS985244">
    <property type="protein sequence ID" value="EDV26097.1"/>
    <property type="molecule type" value="Genomic_DNA"/>
</dbReference>
<reference evidence="11 12" key="1">
    <citation type="journal article" date="2008" name="Nature">
        <title>The Trichoplax genome and the nature of placozoans.</title>
        <authorList>
            <person name="Srivastava M."/>
            <person name="Begovic E."/>
            <person name="Chapman J."/>
            <person name="Putnam N.H."/>
            <person name="Hellsten U."/>
            <person name="Kawashima T."/>
            <person name="Kuo A."/>
            <person name="Mitros T."/>
            <person name="Salamov A."/>
            <person name="Carpenter M.L."/>
            <person name="Signorovitch A.Y."/>
            <person name="Moreno M.A."/>
            <person name="Kamm K."/>
            <person name="Grimwood J."/>
            <person name="Schmutz J."/>
            <person name="Shapiro H."/>
            <person name="Grigoriev I.V."/>
            <person name="Buss L.W."/>
            <person name="Schierwater B."/>
            <person name="Dellaporta S.L."/>
            <person name="Rokhsar D.S."/>
        </authorList>
    </citation>
    <scope>NUCLEOTIDE SEQUENCE [LARGE SCALE GENOMIC DNA]</scope>
    <source>
        <strain evidence="11 12">Grell-BS-1999</strain>
    </source>
</reference>
<dbReference type="KEGG" id="tad:TRIADDRAFT_55852"/>
<feature type="transmembrane region" description="Helical" evidence="9">
    <location>
        <begin position="248"/>
        <end position="276"/>
    </location>
</feature>
<dbReference type="GO" id="GO:0007186">
    <property type="term" value="P:G protein-coupled receptor signaling pathway"/>
    <property type="evidence" value="ECO:0000318"/>
    <property type="project" value="GO_Central"/>
</dbReference>
<keyword evidence="8" id="KW-0807">Transducer</keyword>
<keyword evidence="7" id="KW-0675">Receptor</keyword>
<evidence type="ECO:0000256" key="7">
    <source>
        <dbReference type="ARBA" id="ARBA00023170"/>
    </source>
</evidence>
<protein>
    <recommendedName>
        <fullName evidence="10">G-protein coupled receptors family 1 profile domain-containing protein</fullName>
    </recommendedName>
</protein>
<evidence type="ECO:0000256" key="9">
    <source>
        <dbReference type="SAM" id="Phobius"/>
    </source>
</evidence>
<evidence type="ECO:0000256" key="5">
    <source>
        <dbReference type="ARBA" id="ARBA00023040"/>
    </source>
</evidence>
<accession>B3RW16</accession>
<keyword evidence="6 9" id="KW-0472">Membrane</keyword>
<dbReference type="InParanoid" id="B3RW16"/>
<feature type="transmembrane region" description="Helical" evidence="9">
    <location>
        <begin position="35"/>
        <end position="58"/>
    </location>
</feature>
<proteinExistence type="predicted"/>
<gene>
    <name evidence="11" type="ORF">TRIADDRAFT_55852</name>
</gene>
<dbReference type="PhylomeDB" id="B3RW16"/>
<dbReference type="InterPro" id="IPR000276">
    <property type="entry name" value="GPCR_Rhodpsn"/>
</dbReference>
<keyword evidence="4 9" id="KW-1133">Transmembrane helix</keyword>
<feature type="transmembrane region" description="Helical" evidence="9">
    <location>
        <begin position="70"/>
        <end position="89"/>
    </location>
</feature>
<dbReference type="GO" id="GO:0005886">
    <property type="term" value="C:plasma membrane"/>
    <property type="evidence" value="ECO:0000318"/>
    <property type="project" value="GO_Central"/>
</dbReference>
<organism evidence="11 12">
    <name type="scientific">Trichoplax adhaerens</name>
    <name type="common">Trichoplax reptans</name>
    <dbReference type="NCBI Taxonomy" id="10228"/>
    <lineage>
        <taxon>Eukaryota</taxon>
        <taxon>Metazoa</taxon>
        <taxon>Placozoa</taxon>
        <taxon>Uniplacotomia</taxon>
        <taxon>Trichoplacea</taxon>
        <taxon>Trichoplacidae</taxon>
        <taxon>Trichoplax</taxon>
    </lineage>
</organism>
<feature type="transmembrane region" description="Helical" evidence="9">
    <location>
        <begin position="109"/>
        <end position="133"/>
    </location>
</feature>
<name>B3RW16_TRIAD</name>
<keyword evidence="3 9" id="KW-0812">Transmembrane</keyword>
<dbReference type="GO" id="GO:0001609">
    <property type="term" value="F:G protein-coupled adenosine receptor activity"/>
    <property type="evidence" value="ECO:0000318"/>
    <property type="project" value="GO_Central"/>
</dbReference>
<dbReference type="InterPro" id="IPR050569">
    <property type="entry name" value="TAAR"/>
</dbReference>
<dbReference type="HOGENOM" id="CLU_009579_5_0_1"/>
<dbReference type="CTD" id="6753343"/>
<feature type="transmembrane region" description="Helical" evidence="9">
    <location>
        <begin position="191"/>
        <end position="217"/>
    </location>
</feature>
<keyword evidence="2" id="KW-1003">Cell membrane</keyword>
<dbReference type="AlphaFoldDB" id="B3RW16"/>
<dbReference type="PROSITE" id="PS50262">
    <property type="entry name" value="G_PROTEIN_RECEP_F1_2"/>
    <property type="match status" value="1"/>
</dbReference>
<dbReference type="OrthoDB" id="10042731at2759"/>
<dbReference type="Pfam" id="PF00001">
    <property type="entry name" value="7tm_1"/>
    <property type="match status" value="1"/>
</dbReference>
<evidence type="ECO:0000256" key="2">
    <source>
        <dbReference type="ARBA" id="ARBA00022475"/>
    </source>
</evidence>
<dbReference type="CDD" id="cd00637">
    <property type="entry name" value="7tm_classA_rhodopsin-like"/>
    <property type="match status" value="1"/>
</dbReference>
<evidence type="ECO:0000313" key="11">
    <source>
        <dbReference type="EMBL" id="EDV26097.1"/>
    </source>
</evidence>
<keyword evidence="5" id="KW-0297">G-protein coupled receptor</keyword>
<evidence type="ECO:0000256" key="6">
    <source>
        <dbReference type="ARBA" id="ARBA00023136"/>
    </source>
</evidence>
<evidence type="ECO:0000256" key="1">
    <source>
        <dbReference type="ARBA" id="ARBA00004651"/>
    </source>
</evidence>
<evidence type="ECO:0000313" key="12">
    <source>
        <dbReference type="Proteomes" id="UP000009022"/>
    </source>
</evidence>
<feature type="domain" description="G-protein coupled receptors family 1 profile" evidence="10">
    <location>
        <begin position="48"/>
        <end position="317"/>
    </location>
</feature>
<keyword evidence="12" id="KW-1185">Reference proteome</keyword>
<dbReference type="PANTHER" id="PTHR24249:SF372">
    <property type="entry name" value="G-PROTEIN COUPLED RECEPTORS FAMILY 1 PROFILE DOMAIN-CONTAINING PROTEIN"/>
    <property type="match status" value="1"/>
</dbReference>
<dbReference type="Gene3D" id="1.20.1070.10">
    <property type="entry name" value="Rhodopsin 7-helix transmembrane proteins"/>
    <property type="match status" value="1"/>
</dbReference>
<evidence type="ECO:0000256" key="8">
    <source>
        <dbReference type="ARBA" id="ARBA00023224"/>
    </source>
</evidence>
<dbReference type="PANTHER" id="PTHR24249">
    <property type="entry name" value="HISTAMINE RECEPTOR-RELATED G-PROTEIN COUPLED RECEPTOR"/>
    <property type="match status" value="1"/>
</dbReference>
<dbReference type="SUPFAM" id="SSF81321">
    <property type="entry name" value="Family A G protein-coupled receptor-like"/>
    <property type="match status" value="1"/>
</dbReference>
<sequence length="354" mass="40698">MMENHSEVDNRSTGSLLSLSNTTNSDNVMRELPQIIYYEIIGFTALLTNGFLVYLILTRKRLWKIQNVKLCSMSMSGILFAILFCLPYPLVVMDPTNILCYLKTSLRNFLMSCMCLHLALIAIDRAITVGMPFHFSNFVNRRTTWIYLTLVWVMALIGSFYPVLTFRTVKRDDKNPCTTSGDAGDELIYNIFFYSFCYLCPLKIMLICHGYIFIIALRHLKQMNNEQYPSFDPVQRRKSQLITKQFKAAVPLIIITGTFILLTLPYIICSMIALILGSSPLKLRLRFIRLIVNCLRASEYGLRELAFAYPALNPLLYIWLSRDIRSEIIEMCKRPLVRIPISGTKTSALRLAIC</sequence>
<evidence type="ECO:0000259" key="10">
    <source>
        <dbReference type="PROSITE" id="PS50262"/>
    </source>
</evidence>
<feature type="transmembrane region" description="Helical" evidence="9">
    <location>
        <begin position="145"/>
        <end position="164"/>
    </location>
</feature>